<dbReference type="GO" id="GO:0005546">
    <property type="term" value="F:phosphatidylinositol-4,5-bisphosphate binding"/>
    <property type="evidence" value="ECO:0007669"/>
    <property type="project" value="InterPro"/>
</dbReference>
<dbReference type="GO" id="GO:0000145">
    <property type="term" value="C:exocyst"/>
    <property type="evidence" value="ECO:0007669"/>
    <property type="project" value="InterPro"/>
</dbReference>
<dbReference type="Proteomes" id="UP000187455">
    <property type="component" value="Unassembled WGS sequence"/>
</dbReference>
<evidence type="ECO:0000259" key="5">
    <source>
        <dbReference type="Pfam" id="PF03081"/>
    </source>
</evidence>
<proteinExistence type="inferred from homology"/>
<dbReference type="GO" id="GO:0006887">
    <property type="term" value="P:exocytosis"/>
    <property type="evidence" value="ECO:0007669"/>
    <property type="project" value="UniProtKB-KW"/>
</dbReference>
<comment type="function">
    <text evidence="4">Involved in the secretory pathway as part of the exocyst complex which tethers secretory vesicles to the sites of exocytosis. Also plays a role in the assembly of the exocyst.</text>
</comment>
<keyword evidence="3 4" id="KW-0268">Exocytosis</keyword>
<protein>
    <recommendedName>
        <fullName evidence="4">Exocyst complex protein EXO70</fullName>
    </recommendedName>
</protein>
<dbReference type="Gene3D" id="1.20.1280.170">
    <property type="entry name" value="Exocyst complex component Exo70"/>
    <property type="match status" value="1"/>
</dbReference>
<comment type="caution">
    <text evidence="6">The sequence shown here is derived from an EMBL/GenBank/DDBJ whole genome shotgun (WGS) entry which is preliminary data.</text>
</comment>
<keyword evidence="2 4" id="KW-0813">Transport</keyword>
<evidence type="ECO:0000313" key="6">
    <source>
        <dbReference type="EMBL" id="OLY80114.1"/>
    </source>
</evidence>
<dbReference type="SUPFAM" id="SSF74788">
    <property type="entry name" value="Cullin repeat-like"/>
    <property type="match status" value="1"/>
</dbReference>
<gene>
    <name evidence="7" type="ORF">AYI68_g5266</name>
    <name evidence="6" type="ORF">AYI68_g5797</name>
</gene>
<accession>A0A1R0GT88</accession>
<dbReference type="PANTHER" id="PTHR12542:SF41">
    <property type="entry name" value="EXOCYST COMPLEX COMPONENT 7"/>
    <property type="match status" value="1"/>
</dbReference>
<dbReference type="InterPro" id="IPR016159">
    <property type="entry name" value="Cullin_repeat-like_dom_sf"/>
</dbReference>
<evidence type="ECO:0000256" key="4">
    <source>
        <dbReference type="RuleBase" id="RU365026"/>
    </source>
</evidence>
<organism evidence="6 8">
    <name type="scientific">Smittium mucronatum</name>
    <dbReference type="NCBI Taxonomy" id="133383"/>
    <lineage>
        <taxon>Eukaryota</taxon>
        <taxon>Fungi</taxon>
        <taxon>Fungi incertae sedis</taxon>
        <taxon>Zoopagomycota</taxon>
        <taxon>Kickxellomycotina</taxon>
        <taxon>Harpellomycetes</taxon>
        <taxon>Harpellales</taxon>
        <taxon>Legeriomycetaceae</taxon>
        <taxon>Smittium</taxon>
    </lineage>
</organism>
<dbReference type="EMBL" id="LSSL01003300">
    <property type="protein sequence ID" value="OLY80637.1"/>
    <property type="molecule type" value="Genomic_DNA"/>
</dbReference>
<keyword evidence="4" id="KW-0653">Protein transport</keyword>
<dbReference type="Pfam" id="PF03081">
    <property type="entry name" value="Exo70_C"/>
    <property type="match status" value="1"/>
</dbReference>
<dbReference type="OrthoDB" id="1922221at2759"/>
<evidence type="ECO:0000256" key="1">
    <source>
        <dbReference type="ARBA" id="ARBA00006756"/>
    </source>
</evidence>
<dbReference type="AlphaFoldDB" id="A0A1R0GT88"/>
<feature type="domain" description="Exocyst complex subunit Exo70 C-terminal" evidence="5">
    <location>
        <begin position="227"/>
        <end position="569"/>
    </location>
</feature>
<sequence length="577" mass="65046">MNPKYSLENVEDDKEELEFLRESLNEMDELSEQTARVLKVFDLRLKNLAKISAPIYKSTEKVARLYVNVGETVNSLDNILKFYEASGHDSAIIISGIQGDDIDLYLSSIKHLHEAESALSKIKLLSASQSQKETEKLIAVGHRNVEKYLSSKAKKGSKKVDPTSYSLVIESLSDLVNSSMDSFNISNNDNPSNKSNITSNPNPASNFLIMKSSPQSQPISTGSSIFRIYSENFIKLLVCERQLIDKTMPDTISRESFNELAEKVYNSYIRSAQRVCEHLTDSIYSNITGSIEFRSVIKDTYNSLDKLLNLEAAGKNEMKVLINSISTPLYKTFTGLIQTLKSTTNKPHVSKSGGIYGPTVMAFELIKNIAECKGKVEEIMYSLGDGHWNERSDSSNLSGQRKPSGLQILSHYIEDYISAISQMIEVVSKQYNQPGSMFAFQANNYHYISNAIKYSTVISSLLPENVVTKYENLTLRNRKALQAIWQSCLSTFMSSNINSNEKIELFNNSFEKICNDLSNFVVYDPDLRGYLIQDAVDSLVPKYSAFLDENKVNRNYLKFPVSAVEKRIDQTYSNKRV</sequence>
<evidence type="ECO:0000313" key="7">
    <source>
        <dbReference type="EMBL" id="OLY80637.1"/>
    </source>
</evidence>
<reference evidence="6 8" key="1">
    <citation type="journal article" date="2016" name="Mol. Biol. Evol.">
        <title>Genome-Wide Survey of Gut Fungi (Harpellales) Reveals the First Horizontally Transferred Ubiquitin Gene from a Mosquito Host.</title>
        <authorList>
            <person name="Wang Y."/>
            <person name="White M.M."/>
            <person name="Kvist S."/>
            <person name="Moncalvo J.M."/>
        </authorList>
    </citation>
    <scope>NUCLEOTIDE SEQUENCE [LARGE SCALE GENOMIC DNA]</scope>
    <source>
        <strain evidence="6 8">ALG-7-W6</strain>
    </source>
</reference>
<evidence type="ECO:0000256" key="3">
    <source>
        <dbReference type="ARBA" id="ARBA00022483"/>
    </source>
</evidence>
<name>A0A1R0GT88_9FUNG</name>
<dbReference type="PANTHER" id="PTHR12542">
    <property type="entry name" value="EXOCYST COMPLEX PROTEIN EXO70"/>
    <property type="match status" value="1"/>
</dbReference>
<comment type="similarity">
    <text evidence="1 4">Belongs to the EXO70 family.</text>
</comment>
<dbReference type="InterPro" id="IPR046364">
    <property type="entry name" value="Exo70_C"/>
</dbReference>
<dbReference type="InterPro" id="IPR004140">
    <property type="entry name" value="Exo70"/>
</dbReference>
<reference evidence="6" key="2">
    <citation type="submission" date="2017-01" db="EMBL/GenBank/DDBJ databases">
        <authorList>
            <person name="Mah S.A."/>
            <person name="Swanson W.J."/>
            <person name="Moy G.W."/>
            <person name="Vacquier V.D."/>
        </authorList>
    </citation>
    <scope>NUCLEOTIDE SEQUENCE</scope>
    <source>
        <strain evidence="6">ALG-7-W6</strain>
    </source>
</reference>
<keyword evidence="8" id="KW-1185">Reference proteome</keyword>
<dbReference type="GO" id="GO:0015031">
    <property type="term" value="P:protein transport"/>
    <property type="evidence" value="ECO:0007669"/>
    <property type="project" value="UniProtKB-KW"/>
</dbReference>
<comment type="subcellular location">
    <subcellularLocation>
        <location evidence="4">Bud</location>
    </subcellularLocation>
    <subcellularLocation>
        <location evidence="4">Bud neck</location>
    </subcellularLocation>
</comment>
<dbReference type="GO" id="GO:0005935">
    <property type="term" value="C:cellular bud neck"/>
    <property type="evidence" value="ECO:0007669"/>
    <property type="project" value="UniProtKB-SubCell"/>
</dbReference>
<evidence type="ECO:0000313" key="8">
    <source>
        <dbReference type="Proteomes" id="UP000187455"/>
    </source>
</evidence>
<dbReference type="STRING" id="133383.A0A1R0GT88"/>
<evidence type="ECO:0000256" key="2">
    <source>
        <dbReference type="ARBA" id="ARBA00022448"/>
    </source>
</evidence>
<dbReference type="EMBL" id="LSSL01003763">
    <property type="protein sequence ID" value="OLY80114.1"/>
    <property type="molecule type" value="Genomic_DNA"/>
</dbReference>